<feature type="transmembrane region" description="Helical" evidence="6">
    <location>
        <begin position="410"/>
        <end position="433"/>
    </location>
</feature>
<feature type="transmembrane region" description="Helical" evidence="6">
    <location>
        <begin position="20"/>
        <end position="38"/>
    </location>
</feature>
<evidence type="ECO:0000256" key="3">
    <source>
        <dbReference type="ARBA" id="ARBA00022989"/>
    </source>
</evidence>
<evidence type="ECO:0000256" key="1">
    <source>
        <dbReference type="ARBA" id="ARBA00004141"/>
    </source>
</evidence>
<evidence type="ECO:0000313" key="9">
    <source>
        <dbReference type="Proteomes" id="UP000664658"/>
    </source>
</evidence>
<dbReference type="RefSeq" id="WP_207542350.1">
    <property type="nucleotide sequence ID" value="NZ_JAFNAA010000014.1"/>
</dbReference>
<dbReference type="EMBL" id="JAFNAA010000014">
    <property type="protein sequence ID" value="MBO1109064.1"/>
    <property type="molecule type" value="Genomic_DNA"/>
</dbReference>
<comment type="caution">
    <text evidence="8">The sequence shown here is derived from an EMBL/GenBank/DDBJ whole genome shotgun (WGS) entry which is preliminary data.</text>
</comment>
<reference evidence="8" key="1">
    <citation type="submission" date="2021-03" db="EMBL/GenBank/DDBJ databases">
        <title>Plesiomonas shigelloides zfcc0051, isolated from zebrafish feces.</title>
        <authorList>
            <person name="Vanderhoek Z."/>
            <person name="Gaulke C."/>
        </authorList>
    </citation>
    <scope>NUCLEOTIDE SEQUENCE</scope>
    <source>
        <strain evidence="8">Zfcc0051</strain>
    </source>
</reference>
<keyword evidence="2 6" id="KW-0812">Transmembrane</keyword>
<keyword evidence="4 6" id="KW-0472">Membrane</keyword>
<evidence type="ECO:0000259" key="7">
    <source>
        <dbReference type="Pfam" id="PF04932"/>
    </source>
</evidence>
<dbReference type="InterPro" id="IPR007016">
    <property type="entry name" value="O-antigen_ligase-rel_domated"/>
</dbReference>
<evidence type="ECO:0000256" key="6">
    <source>
        <dbReference type="SAM" id="Phobius"/>
    </source>
</evidence>
<dbReference type="Pfam" id="PF04932">
    <property type="entry name" value="Wzy_C"/>
    <property type="match status" value="1"/>
</dbReference>
<feature type="transmembrane region" description="Helical" evidence="6">
    <location>
        <begin position="439"/>
        <end position="455"/>
    </location>
</feature>
<evidence type="ECO:0000256" key="5">
    <source>
        <dbReference type="SAM" id="MobiDB-lite"/>
    </source>
</evidence>
<feature type="transmembrane region" description="Helical" evidence="6">
    <location>
        <begin position="255"/>
        <end position="279"/>
    </location>
</feature>
<feature type="transmembrane region" description="Helical" evidence="6">
    <location>
        <begin position="118"/>
        <end position="135"/>
    </location>
</feature>
<dbReference type="GO" id="GO:0016874">
    <property type="term" value="F:ligase activity"/>
    <property type="evidence" value="ECO:0007669"/>
    <property type="project" value="UniProtKB-KW"/>
</dbReference>
<dbReference type="PANTHER" id="PTHR37422">
    <property type="entry name" value="TEICHURONIC ACID BIOSYNTHESIS PROTEIN TUAE"/>
    <property type="match status" value="1"/>
</dbReference>
<feature type="transmembrane region" description="Helical" evidence="6">
    <location>
        <begin position="86"/>
        <end position="106"/>
    </location>
</feature>
<feature type="transmembrane region" description="Helical" evidence="6">
    <location>
        <begin position="286"/>
        <end position="305"/>
    </location>
</feature>
<evidence type="ECO:0000256" key="2">
    <source>
        <dbReference type="ARBA" id="ARBA00022692"/>
    </source>
</evidence>
<keyword evidence="8" id="KW-0436">Ligase</keyword>
<accession>A0A8I1W736</accession>
<feature type="domain" description="O-antigen ligase-related" evidence="7">
    <location>
        <begin position="250"/>
        <end position="387"/>
    </location>
</feature>
<evidence type="ECO:0000256" key="4">
    <source>
        <dbReference type="ARBA" id="ARBA00023136"/>
    </source>
</evidence>
<feature type="region of interest" description="Disordered" evidence="5">
    <location>
        <begin position="474"/>
        <end position="510"/>
    </location>
</feature>
<comment type="subcellular location">
    <subcellularLocation>
        <location evidence="1">Membrane</location>
        <topology evidence="1">Multi-pass membrane protein</topology>
    </subcellularLocation>
</comment>
<organism evidence="8 9">
    <name type="scientific">Plesiomonas shigelloides</name>
    <name type="common">Aeromonas shigelloides</name>
    <dbReference type="NCBI Taxonomy" id="703"/>
    <lineage>
        <taxon>Bacteria</taxon>
        <taxon>Pseudomonadati</taxon>
        <taxon>Pseudomonadota</taxon>
        <taxon>Gammaproteobacteria</taxon>
        <taxon>Enterobacterales</taxon>
        <taxon>Enterobacteriaceae</taxon>
        <taxon>Plesiomonas</taxon>
    </lineage>
</organism>
<sequence>MAGPEHTPVSVTEGLRGMKAVAACVLFCLLSALLWWFVPLPVLGPVLGAVVLAVLFALRFPFVVMLAFVAFSFFRIHEVIPQLNPLRLPQLLAVGALAVLLWHTLISKTIRPFWCREFTWLALFFILVTIGALLASNRGEALAAWNGTYVKIVTMTFAIAWLMEKPAHFAMATRVFILSGLLVGSVALYNKSAGIGLVEETRVTIGRELGSVLGDPNDLALVLLFPAGFSLASALESRAGKWDRLLGFAGFIVNLLAIVATQSRGGLLGICAVMGIFAYRRIKSKMLLFSLAAMVLLVLFAVAGISDRSSGGAAEEGIDASAMGRLYAWEAAWGMALAHPFRGVGLNNFYYNYYFYSPHWDGLNHAVHSTWFNVLSETGFLGFAVFMLMLLTTLFHVWRVALKLDCSEPYPVAIAINGVAASMVGFCVSGTFLTQGFTWPVYLQLALAVAGIRAVEKHVADKRAEEKTRVEKAVTNVSEKPSFTDQSFSYQANSHSSTSPLPTGEQSHGH</sequence>
<feature type="compositionally biased region" description="Polar residues" evidence="5">
    <location>
        <begin position="475"/>
        <end position="510"/>
    </location>
</feature>
<dbReference type="GO" id="GO:0016020">
    <property type="term" value="C:membrane"/>
    <property type="evidence" value="ECO:0007669"/>
    <property type="project" value="UniProtKB-SubCell"/>
</dbReference>
<name>A0A8I1W736_PLESH</name>
<dbReference type="Proteomes" id="UP000664658">
    <property type="component" value="Unassembled WGS sequence"/>
</dbReference>
<feature type="transmembrane region" description="Helical" evidence="6">
    <location>
        <begin position="379"/>
        <end position="398"/>
    </location>
</feature>
<feature type="transmembrane region" description="Helical" evidence="6">
    <location>
        <begin position="50"/>
        <end position="74"/>
    </location>
</feature>
<dbReference type="AlphaFoldDB" id="A0A8I1W736"/>
<feature type="transmembrane region" description="Helical" evidence="6">
    <location>
        <begin position="175"/>
        <end position="198"/>
    </location>
</feature>
<feature type="transmembrane region" description="Helical" evidence="6">
    <location>
        <begin position="219"/>
        <end position="235"/>
    </location>
</feature>
<feature type="transmembrane region" description="Helical" evidence="6">
    <location>
        <begin position="142"/>
        <end position="163"/>
    </location>
</feature>
<evidence type="ECO:0000313" key="8">
    <source>
        <dbReference type="EMBL" id="MBO1109064.1"/>
    </source>
</evidence>
<dbReference type="InterPro" id="IPR051533">
    <property type="entry name" value="WaaL-like"/>
</dbReference>
<protein>
    <submittedName>
        <fullName evidence="8">O-antigen ligase family protein</fullName>
    </submittedName>
</protein>
<keyword evidence="3 6" id="KW-1133">Transmembrane helix</keyword>
<gene>
    <name evidence="8" type="ORF">J2R62_12745</name>
</gene>
<dbReference type="PANTHER" id="PTHR37422:SF23">
    <property type="entry name" value="TEICHURONIC ACID BIOSYNTHESIS PROTEIN TUAE"/>
    <property type="match status" value="1"/>
</dbReference>
<proteinExistence type="predicted"/>